<accession>A0A6A7BRR0</accession>
<dbReference type="Gene3D" id="3.30.420.10">
    <property type="entry name" value="Ribonuclease H-like superfamily/Ribonuclease H"/>
    <property type="match status" value="1"/>
</dbReference>
<gene>
    <name evidence="3" type="ORF">K470DRAFT_260347</name>
</gene>
<feature type="compositionally biased region" description="Basic and acidic residues" evidence="1">
    <location>
        <begin position="291"/>
        <end position="303"/>
    </location>
</feature>
<evidence type="ECO:0000313" key="4">
    <source>
        <dbReference type="Proteomes" id="UP000799421"/>
    </source>
</evidence>
<feature type="region of interest" description="Disordered" evidence="1">
    <location>
        <begin position="70"/>
        <end position="116"/>
    </location>
</feature>
<feature type="compositionally biased region" description="Basic and acidic residues" evidence="1">
    <location>
        <begin position="586"/>
        <end position="595"/>
    </location>
</feature>
<dbReference type="GO" id="GO:0003676">
    <property type="term" value="F:nucleic acid binding"/>
    <property type="evidence" value="ECO:0007669"/>
    <property type="project" value="InterPro"/>
</dbReference>
<dbReference type="AlphaFoldDB" id="A0A6A7BRR0"/>
<dbReference type="OrthoDB" id="5953249at2759"/>
<name>A0A6A7BRR0_9PEZI</name>
<dbReference type="PANTHER" id="PTHR28083:SF1">
    <property type="entry name" value="GOOD FOR FULL DBP5 ACTIVITY PROTEIN 2"/>
    <property type="match status" value="1"/>
</dbReference>
<dbReference type="PANTHER" id="PTHR28083">
    <property type="entry name" value="GOOD FOR FULL DBP5 ACTIVITY PROTEIN 2"/>
    <property type="match status" value="1"/>
</dbReference>
<dbReference type="Pfam" id="PF21762">
    <property type="entry name" value="DEDDh_C"/>
    <property type="match status" value="1"/>
</dbReference>
<organism evidence="3 4">
    <name type="scientific">Piedraia hortae CBS 480.64</name>
    <dbReference type="NCBI Taxonomy" id="1314780"/>
    <lineage>
        <taxon>Eukaryota</taxon>
        <taxon>Fungi</taxon>
        <taxon>Dikarya</taxon>
        <taxon>Ascomycota</taxon>
        <taxon>Pezizomycotina</taxon>
        <taxon>Dothideomycetes</taxon>
        <taxon>Dothideomycetidae</taxon>
        <taxon>Capnodiales</taxon>
        <taxon>Piedraiaceae</taxon>
        <taxon>Piedraia</taxon>
    </lineage>
</organism>
<reference evidence="3" key="1">
    <citation type="journal article" date="2020" name="Stud. Mycol.">
        <title>101 Dothideomycetes genomes: a test case for predicting lifestyles and emergence of pathogens.</title>
        <authorList>
            <person name="Haridas S."/>
            <person name="Albert R."/>
            <person name="Binder M."/>
            <person name="Bloem J."/>
            <person name="Labutti K."/>
            <person name="Salamov A."/>
            <person name="Andreopoulos B."/>
            <person name="Baker S."/>
            <person name="Barry K."/>
            <person name="Bills G."/>
            <person name="Bluhm B."/>
            <person name="Cannon C."/>
            <person name="Castanera R."/>
            <person name="Culley D."/>
            <person name="Daum C."/>
            <person name="Ezra D."/>
            <person name="Gonzalez J."/>
            <person name="Henrissat B."/>
            <person name="Kuo A."/>
            <person name="Liang C."/>
            <person name="Lipzen A."/>
            <person name="Lutzoni F."/>
            <person name="Magnuson J."/>
            <person name="Mondo S."/>
            <person name="Nolan M."/>
            <person name="Ohm R."/>
            <person name="Pangilinan J."/>
            <person name="Park H.-J."/>
            <person name="Ramirez L."/>
            <person name="Alfaro M."/>
            <person name="Sun H."/>
            <person name="Tritt A."/>
            <person name="Yoshinaga Y."/>
            <person name="Zwiers L.-H."/>
            <person name="Turgeon B."/>
            <person name="Goodwin S."/>
            <person name="Spatafora J."/>
            <person name="Crous P."/>
            <person name="Grigoriev I."/>
        </authorList>
    </citation>
    <scope>NUCLEOTIDE SEQUENCE</scope>
    <source>
        <strain evidence="3">CBS 480.64</strain>
    </source>
</reference>
<evidence type="ECO:0000256" key="1">
    <source>
        <dbReference type="SAM" id="MobiDB-lite"/>
    </source>
</evidence>
<feature type="domain" description="Gfd2/YDR514C-like C-terminal" evidence="2">
    <location>
        <begin position="332"/>
        <end position="532"/>
    </location>
</feature>
<feature type="region of interest" description="Disordered" evidence="1">
    <location>
        <begin position="268"/>
        <end position="303"/>
    </location>
</feature>
<dbReference type="SUPFAM" id="SSF53098">
    <property type="entry name" value="Ribonuclease H-like"/>
    <property type="match status" value="1"/>
</dbReference>
<evidence type="ECO:0000313" key="3">
    <source>
        <dbReference type="EMBL" id="KAF2857921.1"/>
    </source>
</evidence>
<dbReference type="InterPro" id="IPR012337">
    <property type="entry name" value="RNaseH-like_sf"/>
</dbReference>
<feature type="compositionally biased region" description="Polar residues" evidence="1">
    <location>
        <begin position="280"/>
        <end position="289"/>
    </location>
</feature>
<feature type="region of interest" description="Disordered" evidence="1">
    <location>
        <begin position="541"/>
        <end position="610"/>
    </location>
</feature>
<dbReference type="InterPro" id="IPR040151">
    <property type="entry name" value="Gfd2/YDR514C-like"/>
</dbReference>
<dbReference type="InterPro" id="IPR036397">
    <property type="entry name" value="RNaseH_sf"/>
</dbReference>
<protein>
    <recommendedName>
        <fullName evidence="2">Gfd2/YDR514C-like C-terminal domain-containing protein</fullName>
    </recommendedName>
</protein>
<evidence type="ECO:0000259" key="2">
    <source>
        <dbReference type="Pfam" id="PF21762"/>
    </source>
</evidence>
<dbReference type="GO" id="GO:0005634">
    <property type="term" value="C:nucleus"/>
    <property type="evidence" value="ECO:0007669"/>
    <property type="project" value="TreeGrafter"/>
</dbReference>
<keyword evidence="4" id="KW-1185">Reference proteome</keyword>
<feature type="compositionally biased region" description="Basic and acidic residues" evidence="1">
    <location>
        <begin position="541"/>
        <end position="575"/>
    </location>
</feature>
<feature type="compositionally biased region" description="Polar residues" evidence="1">
    <location>
        <begin position="97"/>
        <end position="112"/>
    </location>
</feature>
<dbReference type="InterPro" id="IPR048519">
    <property type="entry name" value="Gfd2/YDR514C-like_C"/>
</dbReference>
<feature type="region of interest" description="Disordered" evidence="1">
    <location>
        <begin position="1"/>
        <end position="55"/>
    </location>
</feature>
<proteinExistence type="predicted"/>
<sequence length="610" mass="69025">MLSPMDRFMNLMGGEDNLPSMPKEELPKVGAPKAELPKVEPPKEQPIADTAAPTKINSGFQSLEKVDDFLTANPQPAPSYEGRRSMAPKEQPAKTAHATSMQKPPRHTTNNGFRPPQAGTCFTPFSALTKFPYRYVAKEHMQPIASAFFDGGKIHERDWSVYYMWIDSYPTPKPTPFVPEKEVAQLMDEINKKFPKVRIDQERLRRQGVFVDFNGPEDYRPRWLGCSTTRTEFTDLIDSVTELDNVEPIGEKEWEDFAKKMDNAVAAGRNKGKGKHPAPSGNSEATPQPTAKEKKAAESSKMDQLRAAQRYMGLPLPEPPKRERFPFEGEPILICVDCEAWEESPRPMTEVGVATLDTRLLRGIDPGVAAQNWQKLIKPRHFRIHEWKHVQNNKFTSGCPDRFEFGESEFVMLKDLNNLLSSCFSPPYSNFKGTLPGEEQEKGSEASLERRKIVLVGHDIASDINYLIKNNFNPFGMGNVIDTLDTAKIFQGWKKEANPRALSKCLWEFEMVGWNLHNAGNDAVYTLWVLMAVAVAEAEERKKAEVEKPKEEKVVEETVKSEVKEEKGKERETEPAAKPVFGPPRPPKEEKEPEKKKPRFYLRGGVPLDV</sequence>
<dbReference type="EMBL" id="MU006023">
    <property type="protein sequence ID" value="KAF2857921.1"/>
    <property type="molecule type" value="Genomic_DNA"/>
</dbReference>
<dbReference type="Proteomes" id="UP000799421">
    <property type="component" value="Unassembled WGS sequence"/>
</dbReference>